<organism evidence="2 3">
    <name type="scientific">Nocardia goodfellowii</name>
    <dbReference type="NCBI Taxonomy" id="882446"/>
    <lineage>
        <taxon>Bacteria</taxon>
        <taxon>Bacillati</taxon>
        <taxon>Actinomycetota</taxon>
        <taxon>Actinomycetes</taxon>
        <taxon>Mycobacteriales</taxon>
        <taxon>Nocardiaceae</taxon>
        <taxon>Nocardia</taxon>
    </lineage>
</organism>
<name>A0ABS4QKD7_9NOCA</name>
<reference evidence="2 3" key="1">
    <citation type="submission" date="2021-03" db="EMBL/GenBank/DDBJ databases">
        <title>Sequencing the genomes of 1000 actinobacteria strains.</title>
        <authorList>
            <person name="Klenk H.-P."/>
        </authorList>
    </citation>
    <scope>NUCLEOTIDE SEQUENCE [LARGE SCALE GENOMIC DNA]</scope>
    <source>
        <strain evidence="2 3">DSM 45516</strain>
    </source>
</reference>
<dbReference type="Proteomes" id="UP001519325">
    <property type="component" value="Unassembled WGS sequence"/>
</dbReference>
<gene>
    <name evidence="2" type="ORF">BJ987_005069</name>
</gene>
<comment type="caution">
    <text evidence="2">The sequence shown here is derived from an EMBL/GenBank/DDBJ whole genome shotgun (WGS) entry which is preliminary data.</text>
</comment>
<feature type="region of interest" description="Disordered" evidence="1">
    <location>
        <begin position="39"/>
        <end position="67"/>
    </location>
</feature>
<dbReference type="RefSeq" id="WP_209894823.1">
    <property type="nucleotide sequence ID" value="NZ_JAGGMR010000001.1"/>
</dbReference>
<dbReference type="EMBL" id="JAGGMR010000001">
    <property type="protein sequence ID" value="MBP2192168.1"/>
    <property type="molecule type" value="Genomic_DNA"/>
</dbReference>
<sequence>MSDRRHFIAGEHVEFDFEPAEQDGYDFRAQRVWLAGTTPVRPSNIKTSPPTTAKAWDIDPNGTVREL</sequence>
<protein>
    <submittedName>
        <fullName evidence="2">Uncharacterized protein</fullName>
    </submittedName>
</protein>
<feature type="compositionally biased region" description="Polar residues" evidence="1">
    <location>
        <begin position="40"/>
        <end position="51"/>
    </location>
</feature>
<accession>A0ABS4QKD7</accession>
<proteinExistence type="predicted"/>
<evidence type="ECO:0000256" key="1">
    <source>
        <dbReference type="SAM" id="MobiDB-lite"/>
    </source>
</evidence>
<evidence type="ECO:0000313" key="3">
    <source>
        <dbReference type="Proteomes" id="UP001519325"/>
    </source>
</evidence>
<evidence type="ECO:0000313" key="2">
    <source>
        <dbReference type="EMBL" id="MBP2192168.1"/>
    </source>
</evidence>
<keyword evidence="3" id="KW-1185">Reference proteome</keyword>